<dbReference type="GO" id="GO:0016887">
    <property type="term" value="F:ATP hydrolysis activity"/>
    <property type="evidence" value="ECO:0007669"/>
    <property type="project" value="InterPro"/>
</dbReference>
<evidence type="ECO:0000256" key="8">
    <source>
        <dbReference type="ARBA" id="ARBA00022989"/>
    </source>
</evidence>
<evidence type="ECO:0000256" key="10">
    <source>
        <dbReference type="ARBA" id="ARBA00023455"/>
    </source>
</evidence>
<dbReference type="PANTHER" id="PTHR24221">
    <property type="entry name" value="ATP-BINDING CASSETTE SUB-FAMILY B"/>
    <property type="match status" value="1"/>
</dbReference>
<comment type="similarity">
    <text evidence="10">Belongs to the ABC transporter superfamily. Siderophore-Fe(3+) uptake transporter (SIUT) (TC 3.A.1.21) family.</text>
</comment>
<dbReference type="PANTHER" id="PTHR24221:SF654">
    <property type="entry name" value="ATP-BINDING CASSETTE SUB-FAMILY B MEMBER 6"/>
    <property type="match status" value="1"/>
</dbReference>
<evidence type="ECO:0000259" key="13">
    <source>
        <dbReference type="PROSITE" id="PS50929"/>
    </source>
</evidence>
<sequence>MADVHNNPGVVAQMLALLRVTGAKPSRWIVTTVIASVILAALDLVGVAAMIPLMQLVTSSGPLEGANRLIADLLGTTDLQVLIPVVAGGVALAFVFKSAGSLLFRWWLLGRTTRLSALASVELMRRYVLAPYGQHRQRSLSTVYRNINDATNQSASVLLAGLTLFTDALVLTAIVAVLLVSSPGVTVFAVALFGLLVFGVQHVLRRRQLRIGENLAEAGLRAWQSLMPGLDGFRETRLTGSADRFIDGYRRAKLDGAHQSRLMAVLSDIPRYLLEVSFILAIVGIAVLLFATGQADQVLPVLGLFAAASMRALPTLNRITANVGTMRAGRAGLRIFTEALAELESDGVHDARATVGAPYRGDIELDHVTFQYADADRPVLDGLSLRIPANETTAFVGSSGAGKSTLLDLVLGLLAPTSGSISCGGRPIDEDLATWYSGLGVVPQEVFLSDDTVAANIAFGIAPKDIDPDRMREVASVAQLDALIADLPHGFDTMVGDRGVRLSGGQRQRIGLARALYRRPRVLVLDEATSALDNATEHEIATTLDRLRGSMTVLIVAHRLSTVRNADTLIFLESGRIATRGTFDEVRQANEEFARLVELGKLE</sequence>
<dbReference type="EMBL" id="JAEMWU010000001">
    <property type="protein sequence ID" value="MBN8205324.1"/>
    <property type="molecule type" value="Genomic_DNA"/>
</dbReference>
<dbReference type="FunFam" id="3.40.50.300:FF:000221">
    <property type="entry name" value="Multidrug ABC transporter ATP-binding protein"/>
    <property type="match status" value="1"/>
</dbReference>
<feature type="transmembrane region" description="Helical" evidence="11">
    <location>
        <begin position="28"/>
        <end position="51"/>
    </location>
</feature>
<feature type="transmembrane region" description="Helical" evidence="11">
    <location>
        <begin position="155"/>
        <end position="179"/>
    </location>
</feature>
<evidence type="ECO:0000256" key="3">
    <source>
        <dbReference type="ARBA" id="ARBA00022475"/>
    </source>
</evidence>
<name>A0A939DVS0_9MICO</name>
<comment type="subcellular location">
    <subcellularLocation>
        <location evidence="1">Cell inner membrane</location>
        <topology evidence="1">Multi-pass membrane protein</topology>
    </subcellularLocation>
</comment>
<dbReference type="PROSITE" id="PS50929">
    <property type="entry name" value="ABC_TM1F"/>
    <property type="match status" value="1"/>
</dbReference>
<evidence type="ECO:0000256" key="6">
    <source>
        <dbReference type="ARBA" id="ARBA00022741"/>
    </source>
</evidence>
<evidence type="ECO:0000256" key="9">
    <source>
        <dbReference type="ARBA" id="ARBA00023136"/>
    </source>
</evidence>
<keyword evidence="5 11" id="KW-0812">Transmembrane</keyword>
<feature type="domain" description="ABC transmembrane type-1" evidence="13">
    <location>
        <begin position="30"/>
        <end position="328"/>
    </location>
</feature>
<accession>A0A939DVS0</accession>
<dbReference type="SUPFAM" id="SSF52540">
    <property type="entry name" value="P-loop containing nucleoside triphosphate hydrolases"/>
    <property type="match status" value="1"/>
</dbReference>
<keyword evidence="4" id="KW-0997">Cell inner membrane</keyword>
<keyword evidence="2" id="KW-0813">Transport</keyword>
<evidence type="ECO:0000256" key="4">
    <source>
        <dbReference type="ARBA" id="ARBA00022519"/>
    </source>
</evidence>
<dbReference type="GO" id="GO:0005524">
    <property type="term" value="F:ATP binding"/>
    <property type="evidence" value="ECO:0007669"/>
    <property type="project" value="UniProtKB-KW"/>
</dbReference>
<dbReference type="SUPFAM" id="SSF90123">
    <property type="entry name" value="ABC transporter transmembrane region"/>
    <property type="match status" value="1"/>
</dbReference>
<feature type="transmembrane region" description="Helical" evidence="11">
    <location>
        <begin position="81"/>
        <end position="104"/>
    </location>
</feature>
<feature type="transmembrane region" description="Helical" evidence="11">
    <location>
        <begin position="272"/>
        <end position="292"/>
    </location>
</feature>
<evidence type="ECO:0000256" key="11">
    <source>
        <dbReference type="SAM" id="Phobius"/>
    </source>
</evidence>
<dbReference type="GO" id="GO:0005886">
    <property type="term" value="C:plasma membrane"/>
    <property type="evidence" value="ECO:0007669"/>
    <property type="project" value="UniProtKB-SubCell"/>
</dbReference>
<dbReference type="Pfam" id="PF00005">
    <property type="entry name" value="ABC_tran"/>
    <property type="match status" value="1"/>
</dbReference>
<comment type="caution">
    <text evidence="14">The sequence shown here is derived from an EMBL/GenBank/DDBJ whole genome shotgun (WGS) entry which is preliminary data.</text>
</comment>
<organism evidence="14 15">
    <name type="scientific">Microbacterium esteraromaticum</name>
    <dbReference type="NCBI Taxonomy" id="57043"/>
    <lineage>
        <taxon>Bacteria</taxon>
        <taxon>Bacillati</taxon>
        <taxon>Actinomycetota</taxon>
        <taxon>Actinomycetes</taxon>
        <taxon>Micrococcales</taxon>
        <taxon>Microbacteriaceae</taxon>
        <taxon>Microbacterium</taxon>
    </lineage>
</organism>
<dbReference type="InterPro" id="IPR011527">
    <property type="entry name" value="ABC1_TM_dom"/>
</dbReference>
<protein>
    <submittedName>
        <fullName evidence="14">ABC transporter ATP-binding protein</fullName>
    </submittedName>
</protein>
<evidence type="ECO:0000256" key="2">
    <source>
        <dbReference type="ARBA" id="ARBA00022448"/>
    </source>
</evidence>
<dbReference type="InterPro" id="IPR003439">
    <property type="entry name" value="ABC_transporter-like_ATP-bd"/>
</dbReference>
<dbReference type="InterPro" id="IPR036640">
    <property type="entry name" value="ABC1_TM_sf"/>
</dbReference>
<keyword evidence="6" id="KW-0547">Nucleotide-binding</keyword>
<keyword evidence="3" id="KW-1003">Cell membrane</keyword>
<evidence type="ECO:0000313" key="14">
    <source>
        <dbReference type="EMBL" id="MBN8205324.1"/>
    </source>
</evidence>
<dbReference type="AlphaFoldDB" id="A0A939DVS0"/>
<gene>
    <name evidence="14" type="ORF">JF543_05065</name>
</gene>
<dbReference type="Gene3D" id="1.20.1560.10">
    <property type="entry name" value="ABC transporter type 1, transmembrane domain"/>
    <property type="match status" value="1"/>
</dbReference>
<dbReference type="InterPro" id="IPR027417">
    <property type="entry name" value="P-loop_NTPase"/>
</dbReference>
<dbReference type="PROSITE" id="PS50893">
    <property type="entry name" value="ABC_TRANSPORTER_2"/>
    <property type="match status" value="1"/>
</dbReference>
<dbReference type="Gene3D" id="3.40.50.300">
    <property type="entry name" value="P-loop containing nucleotide triphosphate hydrolases"/>
    <property type="match status" value="1"/>
</dbReference>
<dbReference type="PROSITE" id="PS00211">
    <property type="entry name" value="ABC_TRANSPORTER_1"/>
    <property type="match status" value="1"/>
</dbReference>
<dbReference type="RefSeq" id="WP_179411646.1">
    <property type="nucleotide sequence ID" value="NZ_JAEMWU010000001.1"/>
</dbReference>
<dbReference type="InterPro" id="IPR003593">
    <property type="entry name" value="AAA+_ATPase"/>
</dbReference>
<dbReference type="InterPro" id="IPR017871">
    <property type="entry name" value="ABC_transporter-like_CS"/>
</dbReference>
<dbReference type="GO" id="GO:0140359">
    <property type="term" value="F:ABC-type transporter activity"/>
    <property type="evidence" value="ECO:0007669"/>
    <property type="project" value="InterPro"/>
</dbReference>
<evidence type="ECO:0000259" key="12">
    <source>
        <dbReference type="PROSITE" id="PS50893"/>
    </source>
</evidence>
<keyword evidence="7 14" id="KW-0067">ATP-binding</keyword>
<keyword evidence="9 11" id="KW-0472">Membrane</keyword>
<feature type="domain" description="ABC transporter" evidence="12">
    <location>
        <begin position="363"/>
        <end position="599"/>
    </location>
</feature>
<evidence type="ECO:0000256" key="7">
    <source>
        <dbReference type="ARBA" id="ARBA00022840"/>
    </source>
</evidence>
<dbReference type="SMART" id="SM00382">
    <property type="entry name" value="AAA"/>
    <property type="match status" value="1"/>
</dbReference>
<feature type="transmembrane region" description="Helical" evidence="11">
    <location>
        <begin position="185"/>
        <end position="204"/>
    </location>
</feature>
<evidence type="ECO:0000256" key="1">
    <source>
        <dbReference type="ARBA" id="ARBA00004429"/>
    </source>
</evidence>
<dbReference type="InterPro" id="IPR039421">
    <property type="entry name" value="Type_1_exporter"/>
</dbReference>
<keyword evidence="8 11" id="KW-1133">Transmembrane helix</keyword>
<reference evidence="14" key="1">
    <citation type="submission" date="2020-12" db="EMBL/GenBank/DDBJ databases">
        <title>PHA producing bacteria isolated from mangrove.</title>
        <authorList>
            <person name="Zheng W."/>
            <person name="Yu S."/>
            <person name="Huang Y."/>
        </authorList>
    </citation>
    <scope>NUCLEOTIDE SEQUENCE</scope>
    <source>
        <strain evidence="14">GN8-5</strain>
    </source>
</reference>
<proteinExistence type="inferred from homology"/>
<dbReference type="GO" id="GO:0034040">
    <property type="term" value="F:ATPase-coupled lipid transmembrane transporter activity"/>
    <property type="evidence" value="ECO:0007669"/>
    <property type="project" value="TreeGrafter"/>
</dbReference>
<evidence type="ECO:0000313" key="15">
    <source>
        <dbReference type="Proteomes" id="UP000664385"/>
    </source>
</evidence>
<evidence type="ECO:0000256" key="5">
    <source>
        <dbReference type="ARBA" id="ARBA00022692"/>
    </source>
</evidence>
<dbReference type="Proteomes" id="UP000664385">
    <property type="component" value="Unassembled WGS sequence"/>
</dbReference>